<feature type="compositionally biased region" description="Polar residues" evidence="6">
    <location>
        <begin position="121"/>
        <end position="130"/>
    </location>
</feature>
<dbReference type="SUPFAM" id="SSF52402">
    <property type="entry name" value="Adenine nucleotide alpha hydrolases-like"/>
    <property type="match status" value="1"/>
</dbReference>
<evidence type="ECO:0000256" key="5">
    <source>
        <dbReference type="ARBA" id="ARBA00048108"/>
    </source>
</evidence>
<keyword evidence="9" id="KW-1185">Reference proteome</keyword>
<comment type="caution">
    <text evidence="8">The sequence shown here is derived from an EMBL/GenBank/DDBJ whole genome shotgun (WGS) entry which is preliminary data.</text>
</comment>
<dbReference type="SUPFAM" id="SSF55298">
    <property type="entry name" value="YjgF-like"/>
    <property type="match status" value="2"/>
</dbReference>
<evidence type="ECO:0000256" key="4">
    <source>
        <dbReference type="ARBA" id="ARBA00031552"/>
    </source>
</evidence>
<dbReference type="OrthoDB" id="686384at2759"/>
<dbReference type="EC" id="6.3.1.14" evidence="1"/>
<dbReference type="AlphaFoldDB" id="A0A9P9WNR8"/>
<dbReference type="Proteomes" id="UP000829685">
    <property type="component" value="Unassembled WGS sequence"/>
</dbReference>
<accession>A0A9P9WNR8</accession>
<gene>
    <name evidence="8" type="ORF">JX265_005516</name>
</gene>
<evidence type="ECO:0000313" key="9">
    <source>
        <dbReference type="Proteomes" id="UP000829685"/>
    </source>
</evidence>
<dbReference type="PANTHER" id="PTHR12196:SF2">
    <property type="entry name" value="DIPHTHINE--AMMONIA LIGASE"/>
    <property type="match status" value="1"/>
</dbReference>
<dbReference type="CDD" id="cd06155">
    <property type="entry name" value="eu_AANH_C_1"/>
    <property type="match status" value="1"/>
</dbReference>
<dbReference type="CDD" id="cd01994">
    <property type="entry name" value="AANH_PF0828-like"/>
    <property type="match status" value="1"/>
</dbReference>
<name>A0A9P9WNR8_9PEZI</name>
<feature type="region of interest" description="Disordered" evidence="6">
    <location>
        <begin position="50"/>
        <end position="76"/>
    </location>
</feature>
<dbReference type="Gene3D" id="3.30.1330.40">
    <property type="entry name" value="RutC-like"/>
    <property type="match status" value="2"/>
</dbReference>
<evidence type="ECO:0000256" key="1">
    <source>
        <dbReference type="ARBA" id="ARBA00012089"/>
    </source>
</evidence>
<dbReference type="Gene3D" id="3.40.50.620">
    <property type="entry name" value="HUPs"/>
    <property type="match status" value="1"/>
</dbReference>
<dbReference type="Gene3D" id="3.90.1490.10">
    <property type="entry name" value="putative n-type atp pyrophosphatase, domain 2"/>
    <property type="match status" value="1"/>
</dbReference>
<dbReference type="GO" id="GO:0017178">
    <property type="term" value="F:diphthine-ammonia ligase activity"/>
    <property type="evidence" value="ECO:0007669"/>
    <property type="project" value="UniProtKB-EC"/>
</dbReference>
<comment type="catalytic activity">
    <reaction evidence="5">
        <text>diphthine-[translation elongation factor 2] + NH4(+) + ATP = diphthamide-[translation elongation factor 2] + AMP + diphosphate + H(+)</text>
        <dbReference type="Rhea" id="RHEA:19753"/>
        <dbReference type="Rhea" id="RHEA-COMP:10172"/>
        <dbReference type="Rhea" id="RHEA-COMP:10174"/>
        <dbReference type="ChEBI" id="CHEBI:15378"/>
        <dbReference type="ChEBI" id="CHEBI:16692"/>
        <dbReference type="ChEBI" id="CHEBI:28938"/>
        <dbReference type="ChEBI" id="CHEBI:30616"/>
        <dbReference type="ChEBI" id="CHEBI:33019"/>
        <dbReference type="ChEBI" id="CHEBI:82696"/>
        <dbReference type="ChEBI" id="CHEBI:456215"/>
        <dbReference type="EC" id="6.3.1.14"/>
    </reaction>
</comment>
<dbReference type="Pfam" id="PF01902">
    <property type="entry name" value="Diphthami_syn_2"/>
    <property type="match status" value="2"/>
</dbReference>
<feature type="domain" description="Diphthamide synthase" evidence="7">
    <location>
        <begin position="150"/>
        <end position="203"/>
    </location>
</feature>
<dbReference type="InterPro" id="IPR002761">
    <property type="entry name" value="Diphthami_syn_dom"/>
</dbReference>
<feature type="domain" description="Diphthamide synthase" evidence="7">
    <location>
        <begin position="241"/>
        <end position="325"/>
    </location>
</feature>
<reference evidence="8" key="1">
    <citation type="submission" date="2021-03" db="EMBL/GenBank/DDBJ databases">
        <title>Revisited historic fungal species revealed as producer of novel bioactive compounds through whole genome sequencing and comparative genomics.</title>
        <authorList>
            <person name="Vignolle G.A."/>
            <person name="Hochenegger N."/>
            <person name="Mach R.L."/>
            <person name="Mach-Aigner A.R."/>
            <person name="Javad Rahimi M."/>
            <person name="Salim K.A."/>
            <person name="Chan C.M."/>
            <person name="Lim L.B.L."/>
            <person name="Cai F."/>
            <person name="Druzhinina I.S."/>
            <person name="U'Ren J.M."/>
            <person name="Derntl C."/>
        </authorList>
    </citation>
    <scope>NUCLEOTIDE SEQUENCE</scope>
    <source>
        <strain evidence="8">TUCIM 5799</strain>
    </source>
</reference>
<dbReference type="EMBL" id="JAFIMR010000011">
    <property type="protein sequence ID" value="KAI1872636.1"/>
    <property type="molecule type" value="Genomic_DNA"/>
</dbReference>
<dbReference type="InterPro" id="IPR035959">
    <property type="entry name" value="RutC-like_sf"/>
</dbReference>
<protein>
    <recommendedName>
        <fullName evidence="2">Diphthine--ammonia ligase</fullName>
        <ecNumber evidence="1">6.3.1.14</ecNumber>
    </recommendedName>
    <alternativeName>
        <fullName evidence="3">Diphthamide synthase</fullName>
    </alternativeName>
    <alternativeName>
        <fullName evidence="4">Diphthamide synthetase</fullName>
    </alternativeName>
</protein>
<evidence type="ECO:0000313" key="8">
    <source>
        <dbReference type="EMBL" id="KAI1872636.1"/>
    </source>
</evidence>
<dbReference type="CDD" id="cd06156">
    <property type="entry name" value="eu_AANH_C_2"/>
    <property type="match status" value="1"/>
</dbReference>
<dbReference type="InterPro" id="IPR006175">
    <property type="entry name" value="YjgF/YER057c/UK114"/>
</dbReference>
<dbReference type="InterPro" id="IPR014729">
    <property type="entry name" value="Rossmann-like_a/b/a_fold"/>
</dbReference>
<proteinExistence type="predicted"/>
<dbReference type="Pfam" id="PF01042">
    <property type="entry name" value="Ribonuc_L-PSP"/>
    <property type="match status" value="1"/>
</dbReference>
<feature type="region of interest" description="Disordered" evidence="6">
    <location>
        <begin position="121"/>
        <end position="151"/>
    </location>
</feature>
<dbReference type="InterPro" id="IPR030662">
    <property type="entry name" value="DPH6/MJ0570"/>
</dbReference>
<dbReference type="GO" id="GO:0017183">
    <property type="term" value="P:protein histidyl modification to diphthamide"/>
    <property type="evidence" value="ECO:0007669"/>
    <property type="project" value="TreeGrafter"/>
</dbReference>
<evidence type="ECO:0000256" key="6">
    <source>
        <dbReference type="SAM" id="MobiDB-lite"/>
    </source>
</evidence>
<sequence>MAPEALNVIALVSGGKDSFFSALHCLANGHRIVALANLHPPESTTARVASVAPGAPQHGSPLGSGGTNDHHLDGEEDETDLNSFMYQTVGHQAIPLYAAATGLPLFRQAIIGTTLQHGVSYQGPQLPTSTAGAPDSGSGPQPGAGQGLEDETESLVPLLRAVIADHPEANALCTGAILSTYQRTRIESVALRLGLVPLAYLWQYPVLPLPTARAEATAGIAGDQSALRAGTRDRDSSDDDAQLLRDMADVGLEARIVKVASAGLDEDFLWENVATDRTVQRMKRALRRFGGGDRGSVLGEGGEFETLVLDGPPALFKGRIVVGEAGRRVVREGGGSTWLSIRDARVELKAAPQGAAANGVRIPELLDPRFQSVLDGLQTSDLASADRVEDTLPGGPLPTINVETRPSTSHQWCYVGKTSEVAVTEQTAQIIAEIRQQLSESSLTANAITNSIIILRHMSDFPTINQLYGSLFTEPNPPARVTISCGDLLPPESQIAIYLTVNSQLPPNAREGLHVQSRSYWAPANIGPYSQAITFPLNVSHSGAEGSYNDHGTKAITIAGQIPLLPAPMVFPPDSPDAVAMQITLSLQHLWRIGLEMRTQWWSGAVAYFPRASSSATMKQMATLTAQAWRTTHLWSVAGVDSDDEGGPDLWDRTYNPQFMTLASADQPSSTTDLPDWESLRGFDIDDDQKTRPIPYVFAAEVQELPRGAGVEWHAHLGLAKVSPGSISVVNSTYGVVVSDCNGSLEIQHVVVDNADGLFIHTTAAFATEKTAPLSSLLEGVTSAVADGIKNTLETTAGGQLQGEWANVPPYLSYTDANGLSSKELDGHQSGEQSPFGAVIPCHSLWNAQGDRLKVVALFQNHFAKPE</sequence>
<evidence type="ECO:0000256" key="2">
    <source>
        <dbReference type="ARBA" id="ARBA00018426"/>
    </source>
</evidence>
<evidence type="ECO:0000259" key="7">
    <source>
        <dbReference type="Pfam" id="PF01902"/>
    </source>
</evidence>
<dbReference type="PANTHER" id="PTHR12196">
    <property type="entry name" value="DOMAIN OF UNKNOWN FUNCTION 71 DUF71 -CONTAINING PROTEIN"/>
    <property type="match status" value="1"/>
</dbReference>
<organism evidence="8 9">
    <name type="scientific">Neoarthrinium moseri</name>
    <dbReference type="NCBI Taxonomy" id="1658444"/>
    <lineage>
        <taxon>Eukaryota</taxon>
        <taxon>Fungi</taxon>
        <taxon>Dikarya</taxon>
        <taxon>Ascomycota</taxon>
        <taxon>Pezizomycotina</taxon>
        <taxon>Sordariomycetes</taxon>
        <taxon>Xylariomycetidae</taxon>
        <taxon>Amphisphaeriales</taxon>
        <taxon>Apiosporaceae</taxon>
        <taxon>Neoarthrinium</taxon>
    </lineage>
</organism>
<evidence type="ECO:0000256" key="3">
    <source>
        <dbReference type="ARBA" id="ARBA00029814"/>
    </source>
</evidence>